<dbReference type="EMBL" id="JAULUE010002047">
    <property type="protein sequence ID" value="KAK5911817.1"/>
    <property type="molecule type" value="Genomic_DNA"/>
</dbReference>
<accession>A0AAN8CWJ1</accession>
<dbReference type="AlphaFoldDB" id="A0AAN8CWJ1"/>
<keyword evidence="2" id="KW-1185">Reference proteome</keyword>
<dbReference type="Proteomes" id="UP001335648">
    <property type="component" value="Unassembled WGS sequence"/>
</dbReference>
<proteinExistence type="predicted"/>
<comment type="caution">
    <text evidence="1">The sequence shown here is derived from an EMBL/GenBank/DDBJ whole genome shotgun (WGS) entry which is preliminary data.</text>
</comment>
<name>A0AAN8CWJ1_9TELE</name>
<sequence length="91" mass="10595">MSAIRHWSFHRGEGFGVIAERYRHLLLIDVPPGTDIIHFCCDRYSATSLKSAEQEQRYARSKPAKVYEVSEQYTARIQRSFLQCLLTKQTC</sequence>
<protein>
    <submittedName>
        <fullName evidence="1">Uncharacterized protein</fullName>
    </submittedName>
</protein>
<reference evidence="1 2" key="1">
    <citation type="journal article" date="2023" name="Mol. Biol. Evol.">
        <title>Genomics of Secondarily Temperate Adaptation in the Only Non-Antarctic Icefish.</title>
        <authorList>
            <person name="Rivera-Colon A.G."/>
            <person name="Rayamajhi N."/>
            <person name="Minhas B.F."/>
            <person name="Madrigal G."/>
            <person name="Bilyk K.T."/>
            <person name="Yoon V."/>
            <person name="Hune M."/>
            <person name="Gregory S."/>
            <person name="Cheng C.H.C."/>
            <person name="Catchen J.M."/>
        </authorList>
    </citation>
    <scope>NUCLEOTIDE SEQUENCE [LARGE SCALE GENOMIC DNA]</scope>
    <source>
        <strain evidence="1">JC2023a</strain>
    </source>
</reference>
<organism evidence="1 2">
    <name type="scientific">Champsocephalus esox</name>
    <name type="common">pike icefish</name>
    <dbReference type="NCBI Taxonomy" id="159716"/>
    <lineage>
        <taxon>Eukaryota</taxon>
        <taxon>Metazoa</taxon>
        <taxon>Chordata</taxon>
        <taxon>Craniata</taxon>
        <taxon>Vertebrata</taxon>
        <taxon>Euteleostomi</taxon>
        <taxon>Actinopterygii</taxon>
        <taxon>Neopterygii</taxon>
        <taxon>Teleostei</taxon>
        <taxon>Neoteleostei</taxon>
        <taxon>Acanthomorphata</taxon>
        <taxon>Eupercaria</taxon>
        <taxon>Perciformes</taxon>
        <taxon>Notothenioidei</taxon>
        <taxon>Channichthyidae</taxon>
        <taxon>Champsocephalus</taxon>
    </lineage>
</organism>
<evidence type="ECO:0000313" key="2">
    <source>
        <dbReference type="Proteomes" id="UP001335648"/>
    </source>
</evidence>
<evidence type="ECO:0000313" key="1">
    <source>
        <dbReference type="EMBL" id="KAK5911817.1"/>
    </source>
</evidence>
<gene>
    <name evidence="1" type="ORF">CesoFtcFv8_001753</name>
</gene>